<dbReference type="InParanoid" id="B7P8J1"/>
<evidence type="ECO:0000313" key="4">
    <source>
        <dbReference type="Proteomes" id="UP000001555"/>
    </source>
</evidence>
<protein>
    <recommendedName>
        <fullName evidence="5">Secreted protein</fullName>
    </recommendedName>
</protein>
<keyword evidence="1" id="KW-0732">Signal</keyword>
<dbReference type="PaxDb" id="6945-B7P8J1"/>
<feature type="signal peptide" evidence="1">
    <location>
        <begin position="1"/>
        <end position="17"/>
    </location>
</feature>
<dbReference type="EMBL" id="DS657635">
    <property type="protein sequence ID" value="EEC02913.1"/>
    <property type="molecule type" value="Genomic_DNA"/>
</dbReference>
<evidence type="ECO:0000313" key="2">
    <source>
        <dbReference type="EMBL" id="EEC02913.1"/>
    </source>
</evidence>
<dbReference type="HOGENOM" id="CLU_1596328_0_0_1"/>
<sequence length="167" mass="18506">MCTSVKALGLLAAIITAANPVVLFNATGTTEDPMMPTLDPEVAEMEEGFKRLNEDLGRFATKQFFPIVSEIIYDTRLSSECAGGLLKLGTALRDSEIWVIQSMLTGRLAEYGAYDQCLAIRHPRNLFQGKYCMIQVNGNGKVSPSLSDLVDKFLELHNLRLWFTNDA</sequence>
<evidence type="ECO:0000256" key="1">
    <source>
        <dbReference type="SAM" id="SignalP"/>
    </source>
</evidence>
<evidence type="ECO:0000313" key="3">
    <source>
        <dbReference type="EnsemblMetazoa" id="ISCW002151-PA"/>
    </source>
</evidence>
<name>B7P8J1_IXOSC</name>
<accession>B7P8J1</accession>
<proteinExistence type="predicted"/>
<organism>
    <name type="scientific">Ixodes scapularis</name>
    <name type="common">Black-legged tick</name>
    <name type="synonym">Deer tick</name>
    <dbReference type="NCBI Taxonomy" id="6945"/>
    <lineage>
        <taxon>Eukaryota</taxon>
        <taxon>Metazoa</taxon>
        <taxon>Ecdysozoa</taxon>
        <taxon>Arthropoda</taxon>
        <taxon>Chelicerata</taxon>
        <taxon>Arachnida</taxon>
        <taxon>Acari</taxon>
        <taxon>Parasitiformes</taxon>
        <taxon>Ixodida</taxon>
        <taxon>Ixodoidea</taxon>
        <taxon>Ixodidae</taxon>
        <taxon>Ixodinae</taxon>
        <taxon>Ixodes</taxon>
    </lineage>
</organism>
<dbReference type="AlphaFoldDB" id="B7P8J1"/>
<dbReference type="VEuPathDB" id="VectorBase:ISCW002151"/>
<dbReference type="Proteomes" id="UP000001555">
    <property type="component" value="Unassembled WGS sequence"/>
</dbReference>
<reference evidence="3" key="2">
    <citation type="submission" date="2020-05" db="UniProtKB">
        <authorList>
            <consortium name="EnsemblMetazoa"/>
        </authorList>
    </citation>
    <scope>IDENTIFICATION</scope>
    <source>
        <strain evidence="3">wikel</strain>
    </source>
</reference>
<dbReference type="EMBL" id="ABJB010579177">
    <property type="status" value="NOT_ANNOTATED_CDS"/>
    <property type="molecule type" value="Genomic_DNA"/>
</dbReference>
<dbReference type="VEuPathDB" id="VectorBase:ISCI002151"/>
<keyword evidence="4" id="KW-1185">Reference proteome</keyword>
<evidence type="ECO:0008006" key="5">
    <source>
        <dbReference type="Google" id="ProtNLM"/>
    </source>
</evidence>
<dbReference type="EnsemblMetazoa" id="ISCW002151-RA">
    <property type="protein sequence ID" value="ISCW002151-PA"/>
    <property type="gene ID" value="ISCW002151"/>
</dbReference>
<gene>
    <name evidence="2" type="ORF">IscW_ISCW002151</name>
</gene>
<reference evidence="2 4" key="1">
    <citation type="submission" date="2008-03" db="EMBL/GenBank/DDBJ databases">
        <title>Annotation of Ixodes scapularis.</title>
        <authorList>
            <consortium name="Ixodes scapularis Genome Project Consortium"/>
            <person name="Caler E."/>
            <person name="Hannick L.I."/>
            <person name="Bidwell S."/>
            <person name="Joardar V."/>
            <person name="Thiagarajan M."/>
            <person name="Amedeo P."/>
            <person name="Galinsky K.J."/>
            <person name="Schobel S."/>
            <person name="Inman J."/>
            <person name="Hostetler J."/>
            <person name="Miller J."/>
            <person name="Hammond M."/>
            <person name="Megy K."/>
            <person name="Lawson D."/>
            <person name="Kodira C."/>
            <person name="Sutton G."/>
            <person name="Meyer J."/>
            <person name="Hill C.A."/>
            <person name="Birren B."/>
            <person name="Nene V."/>
            <person name="Collins F."/>
            <person name="Alarcon-Chaidez F."/>
            <person name="Wikel S."/>
            <person name="Strausberg R."/>
        </authorList>
    </citation>
    <scope>NUCLEOTIDE SEQUENCE [LARGE SCALE GENOMIC DNA]</scope>
    <source>
        <strain evidence="4">Wikel</strain>
        <strain evidence="2">Wikel colony</strain>
    </source>
</reference>
<feature type="chain" id="PRO_5014567931" description="Secreted protein" evidence="1">
    <location>
        <begin position="18"/>
        <end position="167"/>
    </location>
</feature>